<dbReference type="EMBL" id="FNXT01000689">
    <property type="protein sequence ID" value="SZX66193.1"/>
    <property type="molecule type" value="Genomic_DNA"/>
</dbReference>
<evidence type="ECO:0000313" key="7">
    <source>
        <dbReference type="Proteomes" id="UP000256970"/>
    </source>
</evidence>
<evidence type="ECO:0000256" key="1">
    <source>
        <dbReference type="ARBA" id="ARBA00022723"/>
    </source>
</evidence>
<dbReference type="SUPFAM" id="SSF144232">
    <property type="entry name" value="HIT/MYND zinc finger-like"/>
    <property type="match status" value="1"/>
</dbReference>
<feature type="domain" description="MYND-type" evidence="5">
    <location>
        <begin position="25"/>
        <end position="70"/>
    </location>
</feature>
<dbReference type="Proteomes" id="UP000256970">
    <property type="component" value="Unassembled WGS sequence"/>
</dbReference>
<keyword evidence="2 4" id="KW-0863">Zinc-finger</keyword>
<organism evidence="6 7">
    <name type="scientific">Tetradesmus obliquus</name>
    <name type="common">Green alga</name>
    <name type="synonym">Acutodesmus obliquus</name>
    <dbReference type="NCBI Taxonomy" id="3088"/>
    <lineage>
        <taxon>Eukaryota</taxon>
        <taxon>Viridiplantae</taxon>
        <taxon>Chlorophyta</taxon>
        <taxon>core chlorophytes</taxon>
        <taxon>Chlorophyceae</taxon>
        <taxon>CS clade</taxon>
        <taxon>Sphaeropleales</taxon>
        <taxon>Scenedesmaceae</taxon>
        <taxon>Tetradesmus</taxon>
    </lineage>
</organism>
<dbReference type="AlphaFoldDB" id="A0A383VMP1"/>
<keyword evidence="7" id="KW-1185">Reference proteome</keyword>
<name>A0A383VMP1_TETOB</name>
<evidence type="ECO:0000256" key="3">
    <source>
        <dbReference type="ARBA" id="ARBA00022833"/>
    </source>
</evidence>
<sequence length="83" mass="9270">MALQQFGHAICLQLPVPYWCCNPACSNVQEWSELELVSCKVSRCAGCATARFCSKSCQQRCWQGQHAPVCKRIAAARKGQHKE</sequence>
<dbReference type="InterPro" id="IPR002893">
    <property type="entry name" value="Znf_MYND"/>
</dbReference>
<keyword evidence="1" id="KW-0479">Metal-binding</keyword>
<dbReference type="Gene3D" id="6.10.140.2220">
    <property type="match status" value="1"/>
</dbReference>
<evidence type="ECO:0000256" key="4">
    <source>
        <dbReference type="PROSITE-ProRule" id="PRU00134"/>
    </source>
</evidence>
<reference evidence="6 7" key="1">
    <citation type="submission" date="2016-10" db="EMBL/GenBank/DDBJ databases">
        <authorList>
            <person name="Cai Z."/>
        </authorList>
    </citation>
    <scope>NUCLEOTIDE SEQUENCE [LARGE SCALE GENOMIC DNA]</scope>
</reference>
<proteinExistence type="predicted"/>
<evidence type="ECO:0000259" key="5">
    <source>
        <dbReference type="PROSITE" id="PS50865"/>
    </source>
</evidence>
<protein>
    <recommendedName>
        <fullName evidence="5">MYND-type domain-containing protein</fullName>
    </recommendedName>
</protein>
<evidence type="ECO:0000313" key="6">
    <source>
        <dbReference type="EMBL" id="SZX66193.1"/>
    </source>
</evidence>
<accession>A0A383VMP1</accession>
<evidence type="ECO:0000256" key="2">
    <source>
        <dbReference type="ARBA" id="ARBA00022771"/>
    </source>
</evidence>
<dbReference type="PROSITE" id="PS50865">
    <property type="entry name" value="ZF_MYND_2"/>
    <property type="match status" value="1"/>
</dbReference>
<dbReference type="GO" id="GO:0008270">
    <property type="term" value="F:zinc ion binding"/>
    <property type="evidence" value="ECO:0007669"/>
    <property type="project" value="UniProtKB-KW"/>
</dbReference>
<keyword evidence="3" id="KW-0862">Zinc</keyword>
<gene>
    <name evidence="6" type="ORF">BQ4739_LOCUS6632</name>
</gene>